<dbReference type="EMBL" id="JAMQCR010000001">
    <property type="protein sequence ID" value="MCM2533028.1"/>
    <property type="molecule type" value="Genomic_DNA"/>
</dbReference>
<proteinExistence type="predicted"/>
<dbReference type="Pfam" id="PF08892">
    <property type="entry name" value="YqcI_YcgG"/>
    <property type="match status" value="1"/>
</dbReference>
<dbReference type="PANTHER" id="PTHR40045">
    <property type="entry name" value="YCGG FAMILY PROTEIN"/>
    <property type="match status" value="1"/>
</dbReference>
<dbReference type="PANTHER" id="PTHR40045:SF1">
    <property type="entry name" value="YQCI_YCGG FAMILY PROTEIN"/>
    <property type="match status" value="1"/>
</dbReference>
<protein>
    <submittedName>
        <fullName evidence="1">YqcI/YcgG family protein</fullName>
    </submittedName>
</protein>
<gene>
    <name evidence="1" type="ORF">NDK43_12315</name>
</gene>
<reference evidence="1 2" key="1">
    <citation type="submission" date="2022-06" db="EMBL/GenBank/DDBJ databases">
        <authorList>
            <person name="Jeon C.O."/>
        </authorList>
    </citation>
    <scope>NUCLEOTIDE SEQUENCE [LARGE SCALE GENOMIC DNA]</scope>
    <source>
        <strain evidence="1 2">KCTC 13943</strain>
    </source>
</reference>
<accession>A0ABT0W9L0</accession>
<evidence type="ECO:0000313" key="1">
    <source>
        <dbReference type="EMBL" id="MCM2533028.1"/>
    </source>
</evidence>
<organism evidence="1 2">
    <name type="scientific">Neobacillus pocheonensis</name>
    <dbReference type="NCBI Taxonomy" id="363869"/>
    <lineage>
        <taxon>Bacteria</taxon>
        <taxon>Bacillati</taxon>
        <taxon>Bacillota</taxon>
        <taxon>Bacilli</taxon>
        <taxon>Bacillales</taxon>
        <taxon>Bacillaceae</taxon>
        <taxon>Neobacillus</taxon>
    </lineage>
</organism>
<sequence>MLFTKESINNNVLEQWQNDAIAKFSSKMADKNSPFPCIPASQGFHLNQFRYGFASDPRNISSADELAKILGEYSNCFRNLGNYTSLIIFYETSWELKEQTSVESFEKLFWKQLYRLAKIDCQEWPRQIPTDPHNPLWEFCFHSEQYFVYCATPSHKNRMSRHFPYFMLAITPRSVLVEFHSSKHHAAKIKSNIRKRLTDYDTIGIHPDLNSYGNEDNFEWKQYFLHDDNTAISTCPFHKSNGQLDKNFNNK</sequence>
<comment type="caution">
    <text evidence="1">The sequence shown here is derived from an EMBL/GenBank/DDBJ whole genome shotgun (WGS) entry which is preliminary data.</text>
</comment>
<name>A0ABT0W9L0_9BACI</name>
<dbReference type="Proteomes" id="UP001523262">
    <property type="component" value="Unassembled WGS sequence"/>
</dbReference>
<evidence type="ECO:0000313" key="2">
    <source>
        <dbReference type="Proteomes" id="UP001523262"/>
    </source>
</evidence>
<dbReference type="InterPro" id="IPR014988">
    <property type="entry name" value="Uncharacterised_YqcI/YcgG"/>
</dbReference>
<keyword evidence="2" id="KW-1185">Reference proteome</keyword>